<feature type="region of interest" description="Disordered" evidence="1">
    <location>
        <begin position="71"/>
        <end position="91"/>
    </location>
</feature>
<dbReference type="InterPro" id="IPR013494">
    <property type="entry name" value="CHP02678"/>
</dbReference>
<reference evidence="2 3" key="1">
    <citation type="submission" date="2016-07" db="EMBL/GenBank/DDBJ databases">
        <title>Complete genome sequence of the Lentzea guizhouensis DHS C013.</title>
        <authorList>
            <person name="Cao C."/>
        </authorList>
    </citation>
    <scope>NUCLEOTIDE SEQUENCE [LARGE SCALE GENOMIC DNA]</scope>
    <source>
        <strain evidence="2 3">DHS C013</strain>
    </source>
</reference>
<proteinExistence type="predicted"/>
<gene>
    <name evidence="2" type="ORF">BBK82_05825</name>
</gene>
<dbReference type="AlphaFoldDB" id="A0A1B2HD86"/>
<dbReference type="KEGG" id="led:BBK82_05825"/>
<protein>
    <submittedName>
        <fullName evidence="2">TIGR02678 family protein</fullName>
    </submittedName>
</protein>
<dbReference type="Proteomes" id="UP000093053">
    <property type="component" value="Chromosome"/>
</dbReference>
<dbReference type="RefSeq" id="WP_065914079.1">
    <property type="nucleotide sequence ID" value="NZ_CP016793.1"/>
</dbReference>
<organism evidence="2 3">
    <name type="scientific">Lentzea guizhouensis</name>
    <dbReference type="NCBI Taxonomy" id="1586287"/>
    <lineage>
        <taxon>Bacteria</taxon>
        <taxon>Bacillati</taxon>
        <taxon>Actinomycetota</taxon>
        <taxon>Actinomycetes</taxon>
        <taxon>Pseudonocardiales</taxon>
        <taxon>Pseudonocardiaceae</taxon>
        <taxon>Lentzea</taxon>
    </lineage>
</organism>
<dbReference type="STRING" id="1586287.BBK82_05825"/>
<name>A0A1B2HD86_9PSEU</name>
<dbReference type="NCBIfam" id="TIGR02678">
    <property type="entry name" value="TIGR02678 family protein"/>
    <property type="match status" value="1"/>
</dbReference>
<evidence type="ECO:0000313" key="3">
    <source>
        <dbReference type="Proteomes" id="UP000093053"/>
    </source>
</evidence>
<sequence length="384" mass="42594">MSRTGNQLARLESEEVARGIRMLLASPLLTAEREPDGFDLVRRRREPITKWFDFYCGWRLHVEPRAGYARLTKTTDRPDPTRPARRARSGGAPFDRRRYTLLCVVCAELLAGPATTIGLLADRVRQTTTVEGMPPFDPSRRDERSAFVDVLLFLQHHGAVKPVDGTTESFLDHPDAKVLYRVDATLVTRLLAVPTAPSTVDDVGSLTRENRYDDSSTAQRNLWTRHSVLRRLVDDPVVYRDELTDDQRAFLASPSGRKLVHTAVGIAGCTLEERAEGFVLVDADAIATDTRFPDDDSHAKVAALILLDRLGHGDASEDDLVAETDQLLTRFPNWAKAYRSDGGAARLADDGLALLRAFGLARVDDGNVSRLPAAARYAVEELHD</sequence>
<dbReference type="OrthoDB" id="188354at2"/>
<accession>A0A1B2HD86</accession>
<dbReference type="Pfam" id="PF09661">
    <property type="entry name" value="DUF2398"/>
    <property type="match status" value="1"/>
</dbReference>
<dbReference type="EMBL" id="CP016793">
    <property type="protein sequence ID" value="ANZ35669.1"/>
    <property type="molecule type" value="Genomic_DNA"/>
</dbReference>
<evidence type="ECO:0000256" key="1">
    <source>
        <dbReference type="SAM" id="MobiDB-lite"/>
    </source>
</evidence>
<feature type="compositionally biased region" description="Basic and acidic residues" evidence="1">
    <location>
        <begin position="73"/>
        <end position="82"/>
    </location>
</feature>
<evidence type="ECO:0000313" key="2">
    <source>
        <dbReference type="EMBL" id="ANZ35669.1"/>
    </source>
</evidence>
<keyword evidence="3" id="KW-1185">Reference proteome</keyword>